<dbReference type="OrthoDB" id="9784397at2"/>
<dbReference type="PANTHER" id="PTHR43065">
    <property type="entry name" value="SENSOR HISTIDINE KINASE"/>
    <property type="match status" value="1"/>
</dbReference>
<dbReference type="Pfam" id="PF02518">
    <property type="entry name" value="HATPase_c"/>
    <property type="match status" value="1"/>
</dbReference>
<dbReference type="InterPro" id="IPR036890">
    <property type="entry name" value="HATPase_C_sf"/>
</dbReference>
<dbReference type="InterPro" id="IPR036097">
    <property type="entry name" value="HisK_dim/P_sf"/>
</dbReference>
<organism evidence="11 12">
    <name type="scientific">Paenibacillus glacialis</name>
    <dbReference type="NCBI Taxonomy" id="494026"/>
    <lineage>
        <taxon>Bacteria</taxon>
        <taxon>Bacillati</taxon>
        <taxon>Bacillota</taxon>
        <taxon>Bacilli</taxon>
        <taxon>Bacillales</taxon>
        <taxon>Paenibacillaceae</taxon>
        <taxon>Paenibacillus</taxon>
    </lineage>
</organism>
<dbReference type="InterPro" id="IPR000014">
    <property type="entry name" value="PAS"/>
</dbReference>
<dbReference type="PRINTS" id="PR00344">
    <property type="entry name" value="BCTRLSENSOR"/>
</dbReference>
<keyword evidence="8" id="KW-0902">Two-component regulatory system</keyword>
<dbReference type="SUPFAM" id="SSF47384">
    <property type="entry name" value="Homodimeric domain of signal transducing histidine kinase"/>
    <property type="match status" value="1"/>
</dbReference>
<name>A0A162K306_9BACL</name>
<dbReference type="InterPro" id="IPR029016">
    <property type="entry name" value="GAF-like_dom_sf"/>
</dbReference>
<dbReference type="Gene3D" id="3.30.565.10">
    <property type="entry name" value="Histidine kinase-like ATPase, C-terminal domain"/>
    <property type="match status" value="1"/>
</dbReference>
<keyword evidence="7" id="KW-0067">ATP-binding</keyword>
<dbReference type="GO" id="GO:0006355">
    <property type="term" value="P:regulation of DNA-templated transcription"/>
    <property type="evidence" value="ECO:0007669"/>
    <property type="project" value="InterPro"/>
</dbReference>
<dbReference type="SMART" id="SM00387">
    <property type="entry name" value="HATPase_c"/>
    <property type="match status" value="1"/>
</dbReference>
<evidence type="ECO:0000256" key="2">
    <source>
        <dbReference type="ARBA" id="ARBA00012438"/>
    </source>
</evidence>
<evidence type="ECO:0000313" key="12">
    <source>
        <dbReference type="Proteomes" id="UP000076967"/>
    </source>
</evidence>
<evidence type="ECO:0000313" key="11">
    <source>
        <dbReference type="EMBL" id="OAB42316.1"/>
    </source>
</evidence>
<keyword evidence="5" id="KW-0547">Nucleotide-binding</keyword>
<protein>
    <recommendedName>
        <fullName evidence="2">histidine kinase</fullName>
        <ecNumber evidence="2">2.7.13.3</ecNumber>
    </recommendedName>
</protein>
<dbReference type="InterPro" id="IPR035965">
    <property type="entry name" value="PAS-like_dom_sf"/>
</dbReference>
<evidence type="ECO:0000256" key="1">
    <source>
        <dbReference type="ARBA" id="ARBA00000085"/>
    </source>
</evidence>
<dbReference type="InterPro" id="IPR000700">
    <property type="entry name" value="PAS-assoc_C"/>
</dbReference>
<dbReference type="PROSITE" id="PS50113">
    <property type="entry name" value="PAC"/>
    <property type="match status" value="1"/>
</dbReference>
<dbReference type="GO" id="GO:0005524">
    <property type="term" value="F:ATP binding"/>
    <property type="evidence" value="ECO:0007669"/>
    <property type="project" value="UniProtKB-KW"/>
</dbReference>
<dbReference type="SMART" id="SM00388">
    <property type="entry name" value="HisKA"/>
    <property type="match status" value="1"/>
</dbReference>
<dbReference type="PROSITE" id="PS50109">
    <property type="entry name" value="HIS_KIN"/>
    <property type="match status" value="1"/>
</dbReference>
<reference evidence="11 12" key="1">
    <citation type="submission" date="2016-03" db="EMBL/GenBank/DDBJ databases">
        <title>Draft genome sequence of Paenibacillus glacialis DSM 22343.</title>
        <authorList>
            <person name="Shin S.-K."/>
            <person name="Yi H."/>
        </authorList>
    </citation>
    <scope>NUCLEOTIDE SEQUENCE [LARGE SCALE GENOMIC DNA]</scope>
    <source>
        <strain evidence="11 12">DSM 22343</strain>
    </source>
</reference>
<dbReference type="EC" id="2.7.13.3" evidence="2"/>
<dbReference type="InterPro" id="IPR003594">
    <property type="entry name" value="HATPase_dom"/>
</dbReference>
<keyword evidence="6 11" id="KW-0418">Kinase</keyword>
<dbReference type="InterPro" id="IPR013767">
    <property type="entry name" value="PAS_fold"/>
</dbReference>
<dbReference type="Gene3D" id="3.30.450.20">
    <property type="entry name" value="PAS domain"/>
    <property type="match status" value="1"/>
</dbReference>
<feature type="domain" description="Histidine kinase" evidence="9">
    <location>
        <begin position="329"/>
        <end position="529"/>
    </location>
</feature>
<keyword evidence="4" id="KW-0808">Transferase</keyword>
<dbReference type="AlphaFoldDB" id="A0A162K306"/>
<evidence type="ECO:0000256" key="7">
    <source>
        <dbReference type="ARBA" id="ARBA00022840"/>
    </source>
</evidence>
<evidence type="ECO:0000256" key="8">
    <source>
        <dbReference type="ARBA" id="ARBA00023012"/>
    </source>
</evidence>
<dbReference type="SUPFAM" id="SSF55785">
    <property type="entry name" value="PYP-like sensor domain (PAS domain)"/>
    <property type="match status" value="1"/>
</dbReference>
<dbReference type="Gene3D" id="3.30.450.40">
    <property type="match status" value="1"/>
</dbReference>
<evidence type="ECO:0000256" key="3">
    <source>
        <dbReference type="ARBA" id="ARBA00022553"/>
    </source>
</evidence>
<evidence type="ECO:0000256" key="6">
    <source>
        <dbReference type="ARBA" id="ARBA00022777"/>
    </source>
</evidence>
<dbReference type="PANTHER" id="PTHR43065:SF34">
    <property type="entry name" value="SPORULATION KINASE A"/>
    <property type="match status" value="1"/>
</dbReference>
<proteinExistence type="predicted"/>
<sequence>MKVDIMKVEIIKESKQQCIEQGIQSDIQPVFNKCFSDEELKIELCKYSEVLEVFNYFVDKFLSSTSGNPYLIAISNHEGYILSFRGDSTIIELASKLGIKEGVQYNEDIGTNAIALSLRYGQPIEVIGEDHYHDVMKGMACCTAPIYGEGGNRIVGTLSLMTMIDYAHPNLLALISTLADSVEREIVLRRQNTEHHILNQVLLATNYYGVVVTDAFGRIVELNENILRMLHWDNHDKEKYLHSSVFDVSLIGDFFQDVIDQGEASVGVELALQVRGSIRYYMLDVVPIYDQQILIRIVGTLRNITEMKKTEELLRSTEKLVYAGEVAVSIAHEIRNPLTTVKGMIQLSGKDSKLLHYDLIMSELERMNLIISDFMILGKPKVVQFSDEYSSTILKEVLSIFQIHADMNDISIISETIQDVQVKCDRNQMKQVILNILRNAMEALPSGGEIHISLDIEGSFQRIKFTDNGEGMPPEVLRRMGEPFHTTKSDGNGLGMMIVNNIIASHGGRVDITSEVGKGTSVAIFLPMK</sequence>
<dbReference type="Gene3D" id="1.10.287.130">
    <property type="match status" value="1"/>
</dbReference>
<evidence type="ECO:0000256" key="5">
    <source>
        <dbReference type="ARBA" id="ARBA00022741"/>
    </source>
</evidence>
<dbReference type="GO" id="GO:0000155">
    <property type="term" value="F:phosphorelay sensor kinase activity"/>
    <property type="evidence" value="ECO:0007669"/>
    <property type="project" value="InterPro"/>
</dbReference>
<accession>A0A162K306</accession>
<keyword evidence="3" id="KW-0597">Phosphoprotein</keyword>
<feature type="domain" description="PAC" evidence="10">
    <location>
        <begin position="264"/>
        <end position="316"/>
    </location>
</feature>
<dbReference type="Pfam" id="PF00989">
    <property type="entry name" value="PAS"/>
    <property type="match status" value="1"/>
</dbReference>
<dbReference type="CDD" id="cd00130">
    <property type="entry name" value="PAS"/>
    <property type="match status" value="1"/>
</dbReference>
<comment type="catalytic activity">
    <reaction evidence="1">
        <text>ATP + protein L-histidine = ADP + protein N-phospho-L-histidine.</text>
        <dbReference type="EC" id="2.7.13.3"/>
    </reaction>
</comment>
<dbReference type="CDD" id="cd00075">
    <property type="entry name" value="HATPase"/>
    <property type="match status" value="1"/>
</dbReference>
<evidence type="ECO:0000259" key="10">
    <source>
        <dbReference type="PROSITE" id="PS50113"/>
    </source>
</evidence>
<dbReference type="EMBL" id="LVJH01000022">
    <property type="protein sequence ID" value="OAB42316.1"/>
    <property type="molecule type" value="Genomic_DNA"/>
</dbReference>
<dbReference type="CDD" id="cd00082">
    <property type="entry name" value="HisKA"/>
    <property type="match status" value="1"/>
</dbReference>
<gene>
    <name evidence="11" type="ORF">PGLA_13545</name>
</gene>
<dbReference type="Proteomes" id="UP000076967">
    <property type="component" value="Unassembled WGS sequence"/>
</dbReference>
<dbReference type="InterPro" id="IPR005467">
    <property type="entry name" value="His_kinase_dom"/>
</dbReference>
<comment type="caution">
    <text evidence="11">The sequence shown here is derived from an EMBL/GenBank/DDBJ whole genome shotgun (WGS) entry which is preliminary data.</text>
</comment>
<dbReference type="SUPFAM" id="SSF55874">
    <property type="entry name" value="ATPase domain of HSP90 chaperone/DNA topoisomerase II/histidine kinase"/>
    <property type="match status" value="1"/>
</dbReference>
<evidence type="ECO:0000259" key="9">
    <source>
        <dbReference type="PROSITE" id="PS50109"/>
    </source>
</evidence>
<dbReference type="InterPro" id="IPR004358">
    <property type="entry name" value="Sig_transdc_His_kin-like_C"/>
</dbReference>
<dbReference type="InterPro" id="IPR003661">
    <property type="entry name" value="HisK_dim/P_dom"/>
</dbReference>
<dbReference type="STRING" id="494026.PGLA_13545"/>
<evidence type="ECO:0000256" key="4">
    <source>
        <dbReference type="ARBA" id="ARBA00022679"/>
    </source>
</evidence>
<keyword evidence="12" id="KW-1185">Reference proteome</keyword>
<dbReference type="Pfam" id="PF00512">
    <property type="entry name" value="HisKA"/>
    <property type="match status" value="1"/>
</dbReference>